<dbReference type="EMBL" id="QBKA01000002">
    <property type="protein sequence ID" value="RDC60415.1"/>
    <property type="molecule type" value="Genomic_DNA"/>
</dbReference>
<protein>
    <recommendedName>
        <fullName evidence="4">N-acetyltransferase domain-containing protein</fullName>
    </recommendedName>
</protein>
<dbReference type="Proteomes" id="UP000253727">
    <property type="component" value="Unassembled WGS sequence"/>
</dbReference>
<dbReference type="RefSeq" id="WP_115366583.1">
    <property type="nucleotide sequence ID" value="NZ_QBKA01000002.1"/>
</dbReference>
<dbReference type="GO" id="GO:0016747">
    <property type="term" value="F:acyltransferase activity, transferring groups other than amino-acyl groups"/>
    <property type="evidence" value="ECO:0007669"/>
    <property type="project" value="InterPro"/>
</dbReference>
<dbReference type="PROSITE" id="PS51186">
    <property type="entry name" value="GNAT"/>
    <property type="match status" value="1"/>
</dbReference>
<evidence type="ECO:0000256" key="1">
    <source>
        <dbReference type="ARBA" id="ARBA00022679"/>
    </source>
</evidence>
<dbReference type="InterPro" id="IPR000182">
    <property type="entry name" value="GNAT_dom"/>
</dbReference>
<evidence type="ECO:0000256" key="2">
    <source>
        <dbReference type="ARBA" id="ARBA00023315"/>
    </source>
</evidence>
<reference evidence="5 6" key="1">
    <citation type="submission" date="2018-04" db="EMBL/GenBank/DDBJ databases">
        <title>Altererythrobacter sp. HME9302 genome sequencing and assembly.</title>
        <authorList>
            <person name="Kang H."/>
            <person name="Kim H."/>
            <person name="Joh K."/>
        </authorList>
    </citation>
    <scope>NUCLEOTIDE SEQUENCE [LARGE SCALE GENOMIC DNA]</scope>
    <source>
        <strain evidence="5 6">HME9302</strain>
    </source>
</reference>
<evidence type="ECO:0000313" key="6">
    <source>
        <dbReference type="Proteomes" id="UP000253727"/>
    </source>
</evidence>
<keyword evidence="1" id="KW-0808">Transferase</keyword>
<dbReference type="AlphaFoldDB" id="A0A369QA38"/>
<dbReference type="Pfam" id="PF13302">
    <property type="entry name" value="Acetyltransf_3"/>
    <property type="match status" value="1"/>
</dbReference>
<feature type="domain" description="N-acetyltransferase" evidence="4">
    <location>
        <begin position="29"/>
        <end position="171"/>
    </location>
</feature>
<keyword evidence="2" id="KW-0012">Acyltransferase</keyword>
<accession>A0A369QA38</accession>
<keyword evidence="6" id="KW-1185">Reference proteome</keyword>
<comment type="caution">
    <text evidence="5">The sequence shown here is derived from an EMBL/GenBank/DDBJ whole genome shotgun (WGS) entry which is preliminary data.</text>
</comment>
<dbReference type="PANTHER" id="PTHR43792">
    <property type="entry name" value="GNAT FAMILY, PUTATIVE (AFU_ORTHOLOGUE AFUA_3G00765)-RELATED-RELATED"/>
    <property type="match status" value="1"/>
</dbReference>
<evidence type="ECO:0000313" key="5">
    <source>
        <dbReference type="EMBL" id="RDC60415.1"/>
    </source>
</evidence>
<dbReference type="OrthoDB" id="9804153at2"/>
<dbReference type="InterPro" id="IPR051531">
    <property type="entry name" value="N-acetyltransferase"/>
</dbReference>
<evidence type="ECO:0000256" key="3">
    <source>
        <dbReference type="ARBA" id="ARBA00038502"/>
    </source>
</evidence>
<organism evidence="5 6">
    <name type="scientific">Alteripontixanthobacter maritimus</name>
    <dbReference type="NCBI Taxonomy" id="2161824"/>
    <lineage>
        <taxon>Bacteria</taxon>
        <taxon>Pseudomonadati</taxon>
        <taxon>Pseudomonadota</taxon>
        <taxon>Alphaproteobacteria</taxon>
        <taxon>Sphingomonadales</taxon>
        <taxon>Erythrobacteraceae</taxon>
        <taxon>Alteripontixanthobacter</taxon>
    </lineage>
</organism>
<comment type="similarity">
    <text evidence="3">Belongs to the acetyltransferase family. RimJ subfamily.</text>
</comment>
<dbReference type="InterPro" id="IPR016181">
    <property type="entry name" value="Acyl_CoA_acyltransferase"/>
</dbReference>
<gene>
    <name evidence="5" type="ORF">HME9302_01622</name>
</gene>
<proteinExistence type="inferred from homology"/>
<name>A0A369QA38_9SPHN</name>
<sequence length="183" mass="20297">MFHRTRRMLMRPPWPEDSRALHAGIADEAIVRNLATAPWPYLHEHAREFLQLPVEPGLPRFLLFEPNASGTRLVGSVGLGEHEGDVELGYWIARAHWGHGFATEAVLALLQIARTLGHTRLIASHFGDNPASGAVLRKAGFKPTGTSSMRYSKARGAEADGRDFTIDLTRTDIFCCESERRAA</sequence>
<dbReference type="Gene3D" id="3.40.630.30">
    <property type="match status" value="1"/>
</dbReference>
<evidence type="ECO:0000259" key="4">
    <source>
        <dbReference type="PROSITE" id="PS51186"/>
    </source>
</evidence>
<dbReference type="PANTHER" id="PTHR43792:SF8">
    <property type="entry name" value="[RIBOSOMAL PROTEIN US5]-ALANINE N-ACETYLTRANSFERASE"/>
    <property type="match status" value="1"/>
</dbReference>
<dbReference type="SUPFAM" id="SSF55729">
    <property type="entry name" value="Acyl-CoA N-acyltransferases (Nat)"/>
    <property type="match status" value="1"/>
</dbReference>